<evidence type="ECO:0000313" key="2">
    <source>
        <dbReference type="EMBL" id="CAB4172581.1"/>
    </source>
</evidence>
<protein>
    <submittedName>
        <fullName evidence="5">Uncharacterized protein</fullName>
    </submittedName>
</protein>
<proteinExistence type="predicted"/>
<feature type="transmembrane region" description="Helical" evidence="1">
    <location>
        <begin position="6"/>
        <end position="28"/>
    </location>
</feature>
<dbReference type="EMBL" id="LR796887">
    <property type="protein sequence ID" value="CAB4172581.1"/>
    <property type="molecule type" value="Genomic_DNA"/>
</dbReference>
<accession>A0A6J5S560</accession>
<dbReference type="EMBL" id="LR797319">
    <property type="protein sequence ID" value="CAB4202967.1"/>
    <property type="molecule type" value="Genomic_DNA"/>
</dbReference>
<keyword evidence="1" id="KW-1133">Transmembrane helix</keyword>
<dbReference type="EMBL" id="LR797419">
    <property type="protein sequence ID" value="CAB4214970.1"/>
    <property type="molecule type" value="Genomic_DNA"/>
</dbReference>
<evidence type="ECO:0000313" key="7">
    <source>
        <dbReference type="EMBL" id="CAB5230289.1"/>
    </source>
</evidence>
<reference evidence="5" key="1">
    <citation type="submission" date="2020-05" db="EMBL/GenBank/DDBJ databases">
        <authorList>
            <person name="Chiriac C."/>
            <person name="Salcher M."/>
            <person name="Ghai R."/>
            <person name="Kavagutti S V."/>
        </authorList>
    </citation>
    <scope>NUCLEOTIDE SEQUENCE</scope>
</reference>
<evidence type="ECO:0000256" key="1">
    <source>
        <dbReference type="SAM" id="Phobius"/>
    </source>
</evidence>
<evidence type="ECO:0000313" key="3">
    <source>
        <dbReference type="EMBL" id="CAB4178552.1"/>
    </source>
</evidence>
<organism evidence="5">
    <name type="scientific">uncultured Caudovirales phage</name>
    <dbReference type="NCBI Taxonomy" id="2100421"/>
    <lineage>
        <taxon>Viruses</taxon>
        <taxon>Duplodnaviria</taxon>
        <taxon>Heunggongvirae</taxon>
        <taxon>Uroviricota</taxon>
        <taxon>Caudoviricetes</taxon>
        <taxon>Peduoviridae</taxon>
        <taxon>Maltschvirus</taxon>
        <taxon>Maltschvirus maltsch</taxon>
    </lineage>
</organism>
<gene>
    <name evidence="3" type="ORF">UFOVP1018_8</name>
    <name evidence="4" type="ORF">UFOVP1105_9</name>
    <name evidence="5" type="ORF">UFOVP1372_53</name>
    <name evidence="6" type="ORF">UFOVP1470_10</name>
    <name evidence="7" type="ORF">UFOVP1557_53</name>
    <name evidence="2" type="ORF">UFOVP939_16</name>
</gene>
<evidence type="ECO:0000313" key="5">
    <source>
        <dbReference type="EMBL" id="CAB4202967.1"/>
    </source>
</evidence>
<evidence type="ECO:0000313" key="4">
    <source>
        <dbReference type="EMBL" id="CAB4183824.1"/>
    </source>
</evidence>
<sequence>MSFGTFSYGTVAFGTVGAVVAAAVAAVVQFSQDVEVRKYYMRKGKKLLMFDSVSDAESYTEAEALAEEAIAKKTSRLARKRLRARIVSGSLPVQTIDTDWLGEMMQRFAINLDLPALLAEQDYNRVMEIHALAMAMQDEEDCEMLLLMG</sequence>
<name>A0A6J5S560_9CAUD</name>
<keyword evidence="1" id="KW-0472">Membrane</keyword>
<dbReference type="EMBL" id="LR798407">
    <property type="protein sequence ID" value="CAB5230289.1"/>
    <property type="molecule type" value="Genomic_DNA"/>
</dbReference>
<keyword evidence="1" id="KW-0812">Transmembrane</keyword>
<evidence type="ECO:0000313" key="6">
    <source>
        <dbReference type="EMBL" id="CAB4214970.1"/>
    </source>
</evidence>
<dbReference type="EMBL" id="LR797054">
    <property type="protein sequence ID" value="CAB4183824.1"/>
    <property type="molecule type" value="Genomic_DNA"/>
</dbReference>
<dbReference type="EMBL" id="LR796966">
    <property type="protein sequence ID" value="CAB4178552.1"/>
    <property type="molecule type" value="Genomic_DNA"/>
</dbReference>